<dbReference type="Pfam" id="PF09388">
    <property type="entry name" value="SpoOE-like"/>
    <property type="match status" value="1"/>
</dbReference>
<dbReference type="Proteomes" id="UP001176021">
    <property type="component" value="Unassembled WGS sequence"/>
</dbReference>
<proteinExistence type="predicted"/>
<keyword evidence="2" id="KW-1185">Reference proteome</keyword>
<comment type="caution">
    <text evidence="1">The sequence shown here is derived from an EMBL/GenBank/DDBJ whole genome shotgun (WGS) entry which is preliminary data.</text>
</comment>
<organism evidence="1 2">
    <name type="scientific">Desulfosporosinus nitroreducens</name>
    <dbReference type="NCBI Taxonomy" id="2018668"/>
    <lineage>
        <taxon>Bacteria</taxon>
        <taxon>Bacillati</taxon>
        <taxon>Bacillota</taxon>
        <taxon>Clostridia</taxon>
        <taxon>Eubacteriales</taxon>
        <taxon>Desulfitobacteriaceae</taxon>
        <taxon>Desulfosporosinus</taxon>
    </lineage>
</organism>
<dbReference type="InterPro" id="IPR036638">
    <property type="entry name" value="HLH_DNA-bd_sf"/>
</dbReference>
<dbReference type="InterPro" id="IPR037208">
    <property type="entry name" value="Spo0E-like_sf"/>
</dbReference>
<dbReference type="RefSeq" id="WP_252467915.1">
    <property type="nucleotide sequence ID" value="NZ_JAMHFY010000004.1"/>
</dbReference>
<sequence length="67" mass="7840">MLKRGFLIVKQVIDEQIEELRLKMHEIASDKNLTDHRVVSISCKLDVLINEFYSSRKLDLSSKYQSS</sequence>
<evidence type="ECO:0000313" key="1">
    <source>
        <dbReference type="EMBL" id="MDO0821941.1"/>
    </source>
</evidence>
<dbReference type="InterPro" id="IPR018540">
    <property type="entry name" value="Spo0E-like"/>
</dbReference>
<accession>A0ABT8QPU0</accession>
<name>A0ABT8QPU0_9FIRM</name>
<gene>
    <name evidence="1" type="ORF">M8H41_03580</name>
</gene>
<evidence type="ECO:0000313" key="2">
    <source>
        <dbReference type="Proteomes" id="UP001176021"/>
    </source>
</evidence>
<dbReference type="Gene3D" id="4.10.280.10">
    <property type="entry name" value="Helix-loop-helix DNA-binding domain"/>
    <property type="match status" value="1"/>
</dbReference>
<protein>
    <submittedName>
        <fullName evidence="1">Aspartyl-phosphate phosphatase Spo0E family protein</fullName>
    </submittedName>
</protein>
<reference evidence="1" key="1">
    <citation type="submission" date="2022-05" db="EMBL/GenBank/DDBJ databases">
        <title>Expanded diversity of anoxic marine methylotrophy in a Black Sea sulfate reducing microorganism.</title>
        <authorList>
            <person name="Fischer P.Q."/>
            <person name="Stams A.J.M."/>
            <person name="Villanueva L."/>
            <person name="Sousa D.Z."/>
        </authorList>
    </citation>
    <scope>NUCLEOTIDE SEQUENCE</scope>
    <source>
        <strain evidence="1">P130</strain>
    </source>
</reference>
<dbReference type="EMBL" id="JAMJEV010000002">
    <property type="protein sequence ID" value="MDO0821941.1"/>
    <property type="molecule type" value="Genomic_DNA"/>
</dbReference>
<dbReference type="SUPFAM" id="SSF140500">
    <property type="entry name" value="BAS1536-like"/>
    <property type="match status" value="1"/>
</dbReference>